<sequence>MPLKAPACVAAVPSPRQDLARAECGYRSTVVKRPGVRSRGHRSTCGCGHEAARRLWAAGSKGAHAGRRRTGAGGTAQRPMRPPPLGDTRFLCDEVITALRQDGDGVEGIFEHATPRQLGLVVDADGLAR</sequence>
<evidence type="ECO:0000313" key="3">
    <source>
        <dbReference type="Proteomes" id="UP001144280"/>
    </source>
</evidence>
<reference evidence="2" key="1">
    <citation type="submission" date="2022-12" db="EMBL/GenBank/DDBJ databases">
        <title>New Phytohabitans aurantiacus sp. RD004123 nov., an actinomycete isolated from soil.</title>
        <authorList>
            <person name="Triningsih D.W."/>
            <person name="Harunari E."/>
            <person name="Igarashi Y."/>
        </authorList>
    </citation>
    <scope>NUCLEOTIDE SEQUENCE</scope>
    <source>
        <strain evidence="2">RD004123</strain>
    </source>
</reference>
<proteinExistence type="predicted"/>
<evidence type="ECO:0000313" key="2">
    <source>
        <dbReference type="EMBL" id="GLI01498.1"/>
    </source>
</evidence>
<dbReference type="EMBL" id="BSDI01000045">
    <property type="protein sequence ID" value="GLI01498.1"/>
    <property type="molecule type" value="Genomic_DNA"/>
</dbReference>
<name>A0ABQ5R563_9ACTN</name>
<evidence type="ECO:0000256" key="1">
    <source>
        <dbReference type="SAM" id="MobiDB-lite"/>
    </source>
</evidence>
<comment type="caution">
    <text evidence="2">The sequence shown here is derived from an EMBL/GenBank/DDBJ whole genome shotgun (WGS) entry which is preliminary data.</text>
</comment>
<keyword evidence="3" id="KW-1185">Reference proteome</keyword>
<feature type="region of interest" description="Disordered" evidence="1">
    <location>
        <begin position="58"/>
        <end position="87"/>
    </location>
</feature>
<dbReference type="Proteomes" id="UP001144280">
    <property type="component" value="Unassembled WGS sequence"/>
</dbReference>
<accession>A0ABQ5R563</accession>
<protein>
    <submittedName>
        <fullName evidence="2">Uncharacterized protein</fullName>
    </submittedName>
</protein>
<organism evidence="2 3">
    <name type="scientific">Phytohabitans aurantiacus</name>
    <dbReference type="NCBI Taxonomy" id="3016789"/>
    <lineage>
        <taxon>Bacteria</taxon>
        <taxon>Bacillati</taxon>
        <taxon>Actinomycetota</taxon>
        <taxon>Actinomycetes</taxon>
        <taxon>Micromonosporales</taxon>
        <taxon>Micromonosporaceae</taxon>
    </lineage>
</organism>
<gene>
    <name evidence="2" type="ORF">Pa4123_67740</name>
</gene>